<dbReference type="RefSeq" id="WP_263341634.1">
    <property type="nucleotide sequence ID" value="NZ_JAGSYH010000008.1"/>
</dbReference>
<accession>A0ABW1EMW1</accession>
<dbReference type="Pfam" id="PF12686">
    <property type="entry name" value="DUF3800"/>
    <property type="match status" value="1"/>
</dbReference>
<keyword evidence="2" id="KW-1185">Reference proteome</keyword>
<protein>
    <submittedName>
        <fullName evidence="1">DUF3800 domain-containing protein</fullName>
    </submittedName>
</protein>
<sequence length="276" mass="30822">MEGTTSMLYAFLDGSGTHTASRVFTVAGFLADEATWQDFDSKWNEILDDPKWPSRLSEFHMVDCVHGDREFNEGGWSFAQRLYLYGELCGLLRNCSLTPIASSVVAGAFQEITSEDLALLSEERTRLGTPLDVCFHGILQQSIRRVHERGETLGVIFDEESKDTQAKFTEFSLNYADSFHLGDVFSGQGFADSRKFTPLQAADLLAYGTYQLSHLWFAPPANEPYFPVIPALWKMLIHLSNSPDTSPDGTIIGTAELRALANKVRNGKMLPKKLPR</sequence>
<organism evidence="1 2">
    <name type="scientific">Acidicapsa dinghuensis</name>
    <dbReference type="NCBI Taxonomy" id="2218256"/>
    <lineage>
        <taxon>Bacteria</taxon>
        <taxon>Pseudomonadati</taxon>
        <taxon>Acidobacteriota</taxon>
        <taxon>Terriglobia</taxon>
        <taxon>Terriglobales</taxon>
        <taxon>Acidobacteriaceae</taxon>
        <taxon>Acidicapsa</taxon>
    </lineage>
</organism>
<comment type="caution">
    <text evidence="1">The sequence shown here is derived from an EMBL/GenBank/DDBJ whole genome shotgun (WGS) entry which is preliminary data.</text>
</comment>
<dbReference type="InterPro" id="IPR024524">
    <property type="entry name" value="DUF3800"/>
</dbReference>
<gene>
    <name evidence="1" type="ORF">ACFPT7_25140</name>
</gene>
<name>A0ABW1EMW1_9BACT</name>
<evidence type="ECO:0000313" key="2">
    <source>
        <dbReference type="Proteomes" id="UP001596091"/>
    </source>
</evidence>
<dbReference type="Proteomes" id="UP001596091">
    <property type="component" value="Unassembled WGS sequence"/>
</dbReference>
<dbReference type="EMBL" id="JBHSPH010000020">
    <property type="protein sequence ID" value="MFC5865616.1"/>
    <property type="molecule type" value="Genomic_DNA"/>
</dbReference>
<proteinExistence type="predicted"/>
<reference evidence="2" key="1">
    <citation type="journal article" date="2019" name="Int. J. Syst. Evol. Microbiol.">
        <title>The Global Catalogue of Microorganisms (GCM) 10K type strain sequencing project: providing services to taxonomists for standard genome sequencing and annotation.</title>
        <authorList>
            <consortium name="The Broad Institute Genomics Platform"/>
            <consortium name="The Broad Institute Genome Sequencing Center for Infectious Disease"/>
            <person name="Wu L."/>
            <person name="Ma J."/>
        </authorList>
    </citation>
    <scope>NUCLEOTIDE SEQUENCE [LARGE SCALE GENOMIC DNA]</scope>
    <source>
        <strain evidence="2">JCM 4087</strain>
    </source>
</reference>
<evidence type="ECO:0000313" key="1">
    <source>
        <dbReference type="EMBL" id="MFC5865616.1"/>
    </source>
</evidence>